<dbReference type="STRING" id="1141106.GCA_000308095_02421"/>
<accession>A0A380G0I3</accession>
<dbReference type="EMBL" id="UHDP01000001">
    <property type="protein sequence ID" value="SUM43743.1"/>
    <property type="molecule type" value="Genomic_DNA"/>
</dbReference>
<evidence type="ECO:0000313" key="4">
    <source>
        <dbReference type="Proteomes" id="UP000255549"/>
    </source>
</evidence>
<gene>
    <name evidence="3" type="ORF">NCTC11048_00113</name>
</gene>
<dbReference type="Gene3D" id="3.30.200.20">
    <property type="entry name" value="Phosphorylase Kinase, domain 1"/>
    <property type="match status" value="1"/>
</dbReference>
<evidence type="ECO:0000313" key="3">
    <source>
        <dbReference type="EMBL" id="SUM43743.1"/>
    </source>
</evidence>
<sequence>MKKKILKEASNLYDLELESVNKISEAENFVYEYENKKNKYILKITHTLRRSINYILGEIDWITFLESRGLNLSEPIKSINGKYIEEVECKRGDGSFLIRSYKKAPGKLVDNDDWNQELFYCIGKYMGKMHKLTKEYTVSNLKYKRQEWYEEEQLNLSKYIPKDQKGVLKKADELIGRLKKLPITKENYGLIHADMHHGNFHLDNNKIIAFDFDDVGYSWFINDISILLYNVLWYPVIPYDDKEEFTEIFMRSFLDGYFKENTLSKNWLEYIPEFLKLRQILIYGLFHQMLDTDKLSATDETMLNKMRFNIEHDVPVINFDFKNLYNQNAKNTNFKL</sequence>
<keyword evidence="4" id="KW-1185">Reference proteome</keyword>
<reference evidence="3 4" key="1">
    <citation type="submission" date="2018-06" db="EMBL/GenBank/DDBJ databases">
        <authorList>
            <consortium name="Pathogen Informatics"/>
            <person name="Doyle S."/>
        </authorList>
    </citation>
    <scope>NUCLEOTIDE SEQUENCE [LARGE SCALE GENOMIC DNA]</scope>
    <source>
        <strain evidence="4">NCTC 11048</strain>
    </source>
</reference>
<dbReference type="InterPro" id="IPR011009">
    <property type="entry name" value="Kinase-like_dom_sf"/>
</dbReference>
<dbReference type="AlphaFoldDB" id="A0A380G0I3"/>
<dbReference type="OrthoDB" id="4030632at2"/>
<dbReference type="InterPro" id="IPR050249">
    <property type="entry name" value="Pseudomonas-type_ThrB"/>
</dbReference>
<feature type="domain" description="Aminoglycoside phosphotransferase" evidence="2">
    <location>
        <begin position="25"/>
        <end position="235"/>
    </location>
</feature>
<dbReference type="InterPro" id="IPR002575">
    <property type="entry name" value="Aminoglycoside_PTrfase"/>
</dbReference>
<dbReference type="Proteomes" id="UP000255549">
    <property type="component" value="Unassembled WGS sequence"/>
</dbReference>
<proteinExistence type="inferred from homology"/>
<comment type="similarity">
    <text evidence="1">Belongs to the pseudomonas-type ThrB family.</text>
</comment>
<keyword evidence="3" id="KW-0723">Serine/threonine-protein kinase</keyword>
<organism evidence="3 4">
    <name type="scientific">Staphylococcus intermedius NCTC 11048</name>
    <dbReference type="NCBI Taxonomy" id="1141106"/>
    <lineage>
        <taxon>Bacteria</taxon>
        <taxon>Bacillati</taxon>
        <taxon>Bacillota</taxon>
        <taxon>Bacilli</taxon>
        <taxon>Bacillales</taxon>
        <taxon>Staphylococcaceae</taxon>
        <taxon>Staphylococcus</taxon>
        <taxon>Staphylococcus intermedius group</taxon>
    </lineage>
</organism>
<keyword evidence="3" id="KW-0418">Kinase</keyword>
<dbReference type="PANTHER" id="PTHR21064">
    <property type="entry name" value="AMINOGLYCOSIDE PHOSPHOTRANSFERASE DOMAIN-CONTAINING PROTEIN-RELATED"/>
    <property type="match status" value="1"/>
</dbReference>
<dbReference type="SUPFAM" id="SSF56112">
    <property type="entry name" value="Protein kinase-like (PK-like)"/>
    <property type="match status" value="1"/>
</dbReference>
<dbReference type="Gene3D" id="3.90.1200.10">
    <property type="match status" value="1"/>
</dbReference>
<dbReference type="GO" id="GO:0004674">
    <property type="term" value="F:protein serine/threonine kinase activity"/>
    <property type="evidence" value="ECO:0007669"/>
    <property type="project" value="UniProtKB-KW"/>
</dbReference>
<evidence type="ECO:0000256" key="1">
    <source>
        <dbReference type="ARBA" id="ARBA00038240"/>
    </source>
</evidence>
<dbReference type="RefSeq" id="WP_019167406.1">
    <property type="nucleotide sequence ID" value="NZ_PPQH01000094.1"/>
</dbReference>
<keyword evidence="3" id="KW-0808">Transferase</keyword>
<dbReference type="GO" id="GO:0009088">
    <property type="term" value="P:threonine biosynthetic process"/>
    <property type="evidence" value="ECO:0007669"/>
    <property type="project" value="TreeGrafter"/>
</dbReference>
<name>A0A380G0I3_STAIN</name>
<dbReference type="GO" id="GO:0004413">
    <property type="term" value="F:homoserine kinase activity"/>
    <property type="evidence" value="ECO:0007669"/>
    <property type="project" value="TreeGrafter"/>
</dbReference>
<protein>
    <submittedName>
        <fullName evidence="3">Serine/threonine protein kinase</fullName>
    </submittedName>
</protein>
<dbReference type="Pfam" id="PF01636">
    <property type="entry name" value="APH"/>
    <property type="match status" value="1"/>
</dbReference>
<evidence type="ECO:0000259" key="2">
    <source>
        <dbReference type="Pfam" id="PF01636"/>
    </source>
</evidence>
<dbReference type="PANTHER" id="PTHR21064:SF6">
    <property type="entry name" value="AMINOGLYCOSIDE PHOSPHOTRANSFERASE DOMAIN-CONTAINING PROTEIN"/>
    <property type="match status" value="1"/>
</dbReference>